<evidence type="ECO:0000313" key="8">
    <source>
        <dbReference type="Proteomes" id="UP000016587"/>
    </source>
</evidence>
<accession>T2GEM5</accession>
<dbReference type="Pfam" id="PF02674">
    <property type="entry name" value="Colicin_V"/>
    <property type="match status" value="1"/>
</dbReference>
<reference evidence="8" key="2">
    <citation type="submission" date="2013-07" db="EMBL/GenBank/DDBJ databases">
        <authorList>
            <person name="Morais-Silva F.O."/>
            <person name="Rezende A.M."/>
            <person name="Pimentel C."/>
            <person name="Resende D.M."/>
            <person name="Santos C.I."/>
            <person name="Clemente C."/>
            <person name="de Oliveira L.M."/>
            <person name="da Silva S.M."/>
            <person name="Costa D.A."/>
            <person name="Varela-Raposo A."/>
            <person name="Horacio E.C.A."/>
            <person name="Matos M."/>
            <person name="Flores O."/>
            <person name="Ruiz J.C."/>
            <person name="Rodrigues-Pousada C."/>
        </authorList>
    </citation>
    <scope>NUCLEOTIDE SEQUENCE [LARGE SCALE GENOMIC DNA]</scope>
    <source>
        <strain evidence="8">ATCC 19364 / DSM 1382 / NCIMB 9332 / VKM B-1759</strain>
    </source>
</reference>
<dbReference type="InterPro" id="IPR003825">
    <property type="entry name" value="Colicin-V_CvpA"/>
</dbReference>
<keyword evidence="4 6" id="KW-0472">Membrane</keyword>
<dbReference type="STRING" id="1121448.DGI_3025"/>
<dbReference type="eggNOG" id="COG1286">
    <property type="taxonomic scope" value="Bacteria"/>
</dbReference>
<proteinExistence type="predicted"/>
<dbReference type="HOGENOM" id="CLU_1287100_0_0_7"/>
<feature type="compositionally biased region" description="Polar residues" evidence="5">
    <location>
        <begin position="174"/>
        <end position="191"/>
    </location>
</feature>
<evidence type="ECO:0000256" key="1">
    <source>
        <dbReference type="ARBA" id="ARBA00004141"/>
    </source>
</evidence>
<feature type="transmembrane region" description="Helical" evidence="6">
    <location>
        <begin position="101"/>
        <end position="125"/>
    </location>
</feature>
<dbReference type="PANTHER" id="PTHR37306">
    <property type="entry name" value="COLICIN V PRODUCTION PROTEIN"/>
    <property type="match status" value="1"/>
</dbReference>
<feature type="transmembrane region" description="Helical" evidence="6">
    <location>
        <begin position="68"/>
        <end position="89"/>
    </location>
</feature>
<feature type="region of interest" description="Disordered" evidence="5">
    <location>
        <begin position="174"/>
        <end position="214"/>
    </location>
</feature>
<evidence type="ECO:0000313" key="7">
    <source>
        <dbReference type="EMBL" id="AGW14743.1"/>
    </source>
</evidence>
<keyword evidence="3 6" id="KW-1133">Transmembrane helix</keyword>
<dbReference type="PANTHER" id="PTHR37306:SF1">
    <property type="entry name" value="COLICIN V PRODUCTION PROTEIN"/>
    <property type="match status" value="1"/>
</dbReference>
<dbReference type="GO" id="GO:0009403">
    <property type="term" value="P:toxin biosynthetic process"/>
    <property type="evidence" value="ECO:0007669"/>
    <property type="project" value="InterPro"/>
</dbReference>
<keyword evidence="2 6" id="KW-0812">Transmembrane</keyword>
<dbReference type="Proteomes" id="UP000016587">
    <property type="component" value="Chromosome"/>
</dbReference>
<protein>
    <submittedName>
        <fullName evidence="7">Putative colicin V production family protein</fullName>
    </submittedName>
</protein>
<evidence type="ECO:0000256" key="3">
    <source>
        <dbReference type="ARBA" id="ARBA00022989"/>
    </source>
</evidence>
<name>T2GEM5_MEGG1</name>
<feature type="transmembrane region" description="Helical" evidence="6">
    <location>
        <begin position="28"/>
        <end position="48"/>
    </location>
</feature>
<organism evidence="7 8">
    <name type="scientific">Megalodesulfovibrio gigas (strain ATCC 19364 / DSM 1382 / NCIMB 9332 / VKM B-1759)</name>
    <name type="common">Desulfovibrio gigas</name>
    <dbReference type="NCBI Taxonomy" id="1121448"/>
    <lineage>
        <taxon>Bacteria</taxon>
        <taxon>Pseudomonadati</taxon>
        <taxon>Thermodesulfobacteriota</taxon>
        <taxon>Desulfovibrionia</taxon>
        <taxon>Desulfovibrionales</taxon>
        <taxon>Desulfovibrionaceae</taxon>
        <taxon>Megalodesulfovibrio</taxon>
    </lineage>
</organism>
<dbReference type="KEGG" id="dgg:DGI_3025"/>
<keyword evidence="8" id="KW-1185">Reference proteome</keyword>
<dbReference type="PATRIC" id="fig|1121448.10.peg.2984"/>
<evidence type="ECO:0000256" key="4">
    <source>
        <dbReference type="ARBA" id="ARBA00023136"/>
    </source>
</evidence>
<dbReference type="RefSeq" id="WP_021761818.1">
    <property type="nucleotide sequence ID" value="NC_022444.1"/>
</dbReference>
<comment type="subcellular location">
    <subcellularLocation>
        <location evidence="1">Membrane</location>
        <topology evidence="1">Multi-pass membrane protein</topology>
    </subcellularLocation>
</comment>
<evidence type="ECO:0000256" key="2">
    <source>
        <dbReference type="ARBA" id="ARBA00022692"/>
    </source>
</evidence>
<reference evidence="7 8" key="1">
    <citation type="journal article" date="2013" name="J. Bacteriol.">
        <title>Roles of HynAB and Ech, the only two hydrogenases found in the model sulfate reducer Desulfovibrio gigas.</title>
        <authorList>
            <person name="Morais-Silva F.O."/>
            <person name="Santos C.I."/>
            <person name="Rodrigues R."/>
            <person name="Pereira I.A."/>
            <person name="Rodrigues-Pousada C."/>
        </authorList>
    </citation>
    <scope>NUCLEOTIDE SEQUENCE [LARGE SCALE GENOMIC DNA]</scope>
    <source>
        <strain evidence="8">ATCC 19364 / DSM 1382 / NCIMB 9332 / VKM B-1759</strain>
    </source>
</reference>
<gene>
    <name evidence="7" type="ORF">DGI_3025</name>
</gene>
<dbReference type="EMBL" id="CP006585">
    <property type="protein sequence ID" value="AGW14743.1"/>
    <property type="molecule type" value="Genomic_DNA"/>
</dbReference>
<dbReference type="GO" id="GO:0016020">
    <property type="term" value="C:membrane"/>
    <property type="evidence" value="ECO:0007669"/>
    <property type="project" value="UniProtKB-SubCell"/>
</dbReference>
<evidence type="ECO:0000256" key="5">
    <source>
        <dbReference type="SAM" id="MobiDB-lite"/>
    </source>
</evidence>
<evidence type="ECO:0000256" key="6">
    <source>
        <dbReference type="SAM" id="Phobius"/>
    </source>
</evidence>
<dbReference type="AlphaFoldDB" id="T2GEM5"/>
<feature type="compositionally biased region" description="Pro residues" evidence="5">
    <location>
        <begin position="198"/>
        <end position="208"/>
    </location>
</feature>
<feature type="transmembrane region" description="Helical" evidence="6">
    <location>
        <begin position="6"/>
        <end position="21"/>
    </location>
</feature>
<sequence length="214" mass="22967">MLADFSLLDCILAGLCALFLVRGLMRGLLAEVAGLAGVVLGVWAATHYQARVFDVLRDLIQSEGWARIAAYLAVFIAAYMAVGITARVLRKLLDLAFAGWLDNLGGGLAGLTKGTVLALIVFFLADTFVPQSNFVQSSRLAPHAREYAGVLKTLLVNLKDAALPYAPLPNQLPGQFSEQFSRQGNTAPGQNQTLPQRQPLPPSRPLPSTPQQQG</sequence>